<accession>A0ABP0UQ72</accession>
<dbReference type="EMBL" id="OZ019897">
    <property type="protein sequence ID" value="CAK9227326.1"/>
    <property type="molecule type" value="Genomic_DNA"/>
</dbReference>
<organism evidence="2 3">
    <name type="scientific">Sphagnum troendelagicum</name>
    <dbReference type="NCBI Taxonomy" id="128251"/>
    <lineage>
        <taxon>Eukaryota</taxon>
        <taxon>Viridiplantae</taxon>
        <taxon>Streptophyta</taxon>
        <taxon>Embryophyta</taxon>
        <taxon>Bryophyta</taxon>
        <taxon>Sphagnophytina</taxon>
        <taxon>Sphagnopsida</taxon>
        <taxon>Sphagnales</taxon>
        <taxon>Sphagnaceae</taxon>
        <taxon>Sphagnum</taxon>
    </lineage>
</organism>
<name>A0ABP0UQ72_9BRYO</name>
<dbReference type="Proteomes" id="UP001497512">
    <property type="component" value="Chromosome 5"/>
</dbReference>
<sequence>MRMQARDVMGILLLLLVASEVSRKYMFIQGMNTVQVTSEDIHAHQFVQHMLIPPTDPRIQNPILCESPGEKCLPGEEVRCLIGLHFGCHCDHIRLCFPHASHCTVYNSTHSLSCGF</sequence>
<evidence type="ECO:0008006" key="4">
    <source>
        <dbReference type="Google" id="ProtNLM"/>
    </source>
</evidence>
<feature type="chain" id="PRO_5046138673" description="Cocaine- and amphetamine-regulated transcript protein" evidence="1">
    <location>
        <begin position="24"/>
        <end position="116"/>
    </location>
</feature>
<gene>
    <name evidence="2" type="ORF">CSSPTR1EN2_LOCUS18683</name>
</gene>
<keyword evidence="1" id="KW-0732">Signal</keyword>
<protein>
    <recommendedName>
        <fullName evidence="4">Cocaine- and amphetamine-regulated transcript protein</fullName>
    </recommendedName>
</protein>
<evidence type="ECO:0000313" key="2">
    <source>
        <dbReference type="EMBL" id="CAK9227326.1"/>
    </source>
</evidence>
<feature type="signal peptide" evidence="1">
    <location>
        <begin position="1"/>
        <end position="23"/>
    </location>
</feature>
<keyword evidence="3" id="KW-1185">Reference proteome</keyword>
<evidence type="ECO:0000256" key="1">
    <source>
        <dbReference type="SAM" id="SignalP"/>
    </source>
</evidence>
<reference evidence="2" key="1">
    <citation type="submission" date="2024-02" db="EMBL/GenBank/DDBJ databases">
        <authorList>
            <consortium name="ELIXIR-Norway"/>
            <consortium name="Elixir Norway"/>
        </authorList>
    </citation>
    <scope>NUCLEOTIDE SEQUENCE</scope>
</reference>
<proteinExistence type="predicted"/>
<evidence type="ECO:0000313" key="3">
    <source>
        <dbReference type="Proteomes" id="UP001497512"/>
    </source>
</evidence>